<feature type="transmembrane region" description="Helical" evidence="1">
    <location>
        <begin position="153"/>
        <end position="180"/>
    </location>
</feature>
<evidence type="ECO:0000313" key="2">
    <source>
        <dbReference type="EMBL" id="PKQ28288.1"/>
    </source>
</evidence>
<keyword evidence="1" id="KW-0812">Transmembrane</keyword>
<organism evidence="2 3">
    <name type="scientific">Candidatus Anoxymicrobium japonicum</name>
    <dbReference type="NCBI Taxonomy" id="2013648"/>
    <lineage>
        <taxon>Bacteria</taxon>
        <taxon>Bacillati</taxon>
        <taxon>Actinomycetota</taxon>
        <taxon>Candidatus Geothermincolia</taxon>
        <taxon>Candidatus Geothermincolales</taxon>
        <taxon>Candidatus Anoxymicrobiaceae</taxon>
        <taxon>Candidatus Anoxymicrobium</taxon>
    </lineage>
</organism>
<keyword evidence="1" id="KW-1133">Transmembrane helix</keyword>
<evidence type="ECO:0000256" key="1">
    <source>
        <dbReference type="SAM" id="Phobius"/>
    </source>
</evidence>
<feature type="transmembrane region" description="Helical" evidence="1">
    <location>
        <begin position="262"/>
        <end position="283"/>
    </location>
</feature>
<dbReference type="EMBL" id="PHEX01000023">
    <property type="protein sequence ID" value="PKQ28288.1"/>
    <property type="molecule type" value="Genomic_DNA"/>
</dbReference>
<comment type="caution">
    <text evidence="2">The sequence shown here is derived from an EMBL/GenBank/DDBJ whole genome shotgun (WGS) entry which is preliminary data.</text>
</comment>
<feature type="transmembrane region" description="Helical" evidence="1">
    <location>
        <begin position="398"/>
        <end position="416"/>
    </location>
</feature>
<gene>
    <name evidence="2" type="ORF">CVT63_03580</name>
</gene>
<feature type="transmembrane region" description="Helical" evidence="1">
    <location>
        <begin position="345"/>
        <end position="365"/>
    </location>
</feature>
<feature type="transmembrane region" description="Helical" evidence="1">
    <location>
        <begin position="75"/>
        <end position="93"/>
    </location>
</feature>
<sequence length="544" mass="60761">MLLPLLLVAGLYASTLSINHTEAEDSLWYLRAITYGTLEEQFHPNHLIYNAVNHLFYRGWQLLGYGDTAELPVKVLNISGGLIVLLLIYSLGVRAGLPRGLRYFAMLATAFSYGFWWYSVECETYILPIIFILLSVHRLLLIQQDFAPPRRHVLLGVFNALAILLHQQHLLLVGVVFIGYALIFFVGRRQITWGRFLSRFALYGIVGGGLTLGTYLAVASGVYHRTSLGEIGAWLSSGSQAGGYGYGLSLGSFKAIIGFTRAFVGGHSFFALPGVTALIQRLVPNYQLAEEVFLVKDFPPVKTVTLTALSLVFFVAAGLIIVHLIRRGTPRMIRFDRDHATSRHFLLVLLAAYLTLYALFNVWYLPESIEVWIALAPALTLSIAVLTVPVVRERRMPVYLGLALACLLAVNLWGSVLPQLDRAHDYWYQVNSWFIDNARPGDLVVSGAGYISDGYIAFYAHARVLSTVDAGRDLEHRFQRALTVYKPKRIFISSTVAAPPRNAAALAGQENDFARALFDKLRPDLKPEETDIWQEIYSYTAARQ</sequence>
<dbReference type="AlphaFoldDB" id="A0A2N3G6P7"/>
<evidence type="ECO:0000313" key="3">
    <source>
        <dbReference type="Proteomes" id="UP000233654"/>
    </source>
</evidence>
<evidence type="ECO:0008006" key="4">
    <source>
        <dbReference type="Google" id="ProtNLM"/>
    </source>
</evidence>
<keyword evidence="1" id="KW-0472">Membrane</keyword>
<feature type="transmembrane region" description="Helical" evidence="1">
    <location>
        <begin position="200"/>
        <end position="218"/>
    </location>
</feature>
<protein>
    <recommendedName>
        <fullName evidence="4">Glycosyltransferase RgtA/B/C/D-like domain-containing protein</fullName>
    </recommendedName>
</protein>
<accession>A0A2N3G6P7</accession>
<feature type="transmembrane region" description="Helical" evidence="1">
    <location>
        <begin position="371"/>
        <end position="391"/>
    </location>
</feature>
<feature type="transmembrane region" description="Helical" evidence="1">
    <location>
        <begin position="124"/>
        <end position="141"/>
    </location>
</feature>
<proteinExistence type="predicted"/>
<feature type="transmembrane region" description="Helical" evidence="1">
    <location>
        <begin position="303"/>
        <end position="325"/>
    </location>
</feature>
<dbReference type="Proteomes" id="UP000233654">
    <property type="component" value="Unassembled WGS sequence"/>
</dbReference>
<name>A0A2N3G6P7_9ACTN</name>
<reference evidence="2 3" key="1">
    <citation type="journal article" date="2017" name="ISME J.">
        <title>Potential for microbial H2 and metal transformations associated with novel bacteria and archaea in deep terrestrial subsurface sediments.</title>
        <authorList>
            <person name="Hernsdorf A.W."/>
            <person name="Amano Y."/>
            <person name="Miyakawa K."/>
            <person name="Ise K."/>
            <person name="Suzuki Y."/>
            <person name="Anantharaman K."/>
            <person name="Probst A."/>
            <person name="Burstein D."/>
            <person name="Thomas B.C."/>
            <person name="Banfield J.F."/>
        </authorList>
    </citation>
    <scope>NUCLEOTIDE SEQUENCE [LARGE SCALE GENOMIC DNA]</scope>
    <source>
        <strain evidence="2">HGW-Actinobacteria-3</strain>
    </source>
</reference>